<feature type="region of interest" description="Disordered" evidence="1">
    <location>
        <begin position="49"/>
        <end position="82"/>
    </location>
</feature>
<organism evidence="2 3">
    <name type="scientific">Antarcticimicrobium luteum</name>
    <dbReference type="NCBI Taxonomy" id="2547397"/>
    <lineage>
        <taxon>Bacteria</taxon>
        <taxon>Pseudomonadati</taxon>
        <taxon>Pseudomonadota</taxon>
        <taxon>Alphaproteobacteria</taxon>
        <taxon>Rhodobacterales</taxon>
        <taxon>Paracoccaceae</taxon>
        <taxon>Antarcticimicrobium</taxon>
    </lineage>
</organism>
<dbReference type="OrthoDB" id="7875526at2"/>
<gene>
    <name evidence="2" type="ORF">E1832_05495</name>
</gene>
<feature type="compositionally biased region" description="Basic and acidic residues" evidence="1">
    <location>
        <begin position="49"/>
        <end position="68"/>
    </location>
</feature>
<name>A0A4R5VEL8_9RHOB</name>
<evidence type="ECO:0000313" key="2">
    <source>
        <dbReference type="EMBL" id="TDK50652.1"/>
    </source>
</evidence>
<dbReference type="Proteomes" id="UP000295301">
    <property type="component" value="Unassembled WGS sequence"/>
</dbReference>
<dbReference type="AlphaFoldDB" id="A0A4R5VEL8"/>
<feature type="compositionally biased region" description="Basic residues" evidence="1">
    <location>
        <begin position="70"/>
        <end position="82"/>
    </location>
</feature>
<accession>A0A4R5VEL8</accession>
<proteinExistence type="predicted"/>
<keyword evidence="3" id="KW-1185">Reference proteome</keyword>
<sequence length="82" mass="9099">MAKPTKITLFKDPKPRAETVMDKTTRAAREILDDEAETRLVKTARLRKARLEREASSPQDDRSADAAKKAPAKPRAKPAAKS</sequence>
<evidence type="ECO:0000313" key="3">
    <source>
        <dbReference type="Proteomes" id="UP000295301"/>
    </source>
</evidence>
<reference evidence="2 3" key="1">
    <citation type="submission" date="2019-03" db="EMBL/GenBank/DDBJ databases">
        <title>Ruegeria lutea sp. nov., a novel strain, isolated from marine sediment, the Masan Bay, South Korea.</title>
        <authorList>
            <person name="Kim J."/>
            <person name="Kim D.-Y."/>
            <person name="Lee S.-S."/>
        </authorList>
    </citation>
    <scope>NUCLEOTIDE SEQUENCE [LARGE SCALE GENOMIC DNA]</scope>
    <source>
        <strain evidence="2 3">318-1</strain>
    </source>
</reference>
<dbReference type="EMBL" id="SMUV01000054">
    <property type="protein sequence ID" value="TDK50652.1"/>
    <property type="molecule type" value="Genomic_DNA"/>
</dbReference>
<evidence type="ECO:0000256" key="1">
    <source>
        <dbReference type="SAM" id="MobiDB-lite"/>
    </source>
</evidence>
<protein>
    <submittedName>
        <fullName evidence="2">Uncharacterized protein</fullName>
    </submittedName>
</protein>
<comment type="caution">
    <text evidence="2">The sequence shown here is derived from an EMBL/GenBank/DDBJ whole genome shotgun (WGS) entry which is preliminary data.</text>
</comment>